<evidence type="ECO:0000256" key="5">
    <source>
        <dbReference type="ARBA" id="ARBA00023002"/>
    </source>
</evidence>
<dbReference type="OrthoDB" id="15318at2759"/>
<evidence type="ECO:0000256" key="4">
    <source>
        <dbReference type="ARBA" id="ARBA00012869"/>
    </source>
</evidence>
<evidence type="ECO:0000256" key="6">
    <source>
        <dbReference type="ARBA" id="ARBA00023244"/>
    </source>
</evidence>
<dbReference type="VEuPathDB" id="FungiDB:AMAG_14040"/>
<dbReference type="Gene3D" id="3.40.1500.10">
    <property type="entry name" value="Coproporphyrinogen III oxidase, aerobic"/>
    <property type="match status" value="1"/>
</dbReference>
<reference evidence="9" key="2">
    <citation type="submission" date="2009-11" db="EMBL/GenBank/DDBJ databases">
        <title>The Genome Sequence of Allomyces macrogynus strain ATCC 38327.</title>
        <authorList>
            <consortium name="The Broad Institute Genome Sequencing Platform"/>
            <person name="Russ C."/>
            <person name="Cuomo C."/>
            <person name="Shea T."/>
            <person name="Young S.K."/>
            <person name="Zeng Q."/>
            <person name="Koehrsen M."/>
            <person name="Haas B."/>
            <person name="Borodovsky M."/>
            <person name="Guigo R."/>
            <person name="Alvarado L."/>
            <person name="Berlin A."/>
            <person name="Borenstein D."/>
            <person name="Chen Z."/>
            <person name="Engels R."/>
            <person name="Freedman E."/>
            <person name="Gellesch M."/>
            <person name="Goldberg J."/>
            <person name="Griggs A."/>
            <person name="Gujja S."/>
            <person name="Heiman D."/>
            <person name="Hepburn T."/>
            <person name="Howarth C."/>
            <person name="Jen D."/>
            <person name="Larson L."/>
            <person name="Lewis B."/>
            <person name="Mehta T."/>
            <person name="Park D."/>
            <person name="Pearson M."/>
            <person name="Roberts A."/>
            <person name="Saif S."/>
            <person name="Shenoy N."/>
            <person name="Sisk P."/>
            <person name="Stolte C."/>
            <person name="Sykes S."/>
            <person name="Walk T."/>
            <person name="White J."/>
            <person name="Yandava C."/>
            <person name="Burger G."/>
            <person name="Gray M.W."/>
            <person name="Holland P.W.H."/>
            <person name="King N."/>
            <person name="Lang F.B.F."/>
            <person name="Roger A.J."/>
            <person name="Ruiz-Trillo I."/>
            <person name="Lander E."/>
            <person name="Nusbaum C."/>
        </authorList>
    </citation>
    <scope>NUCLEOTIDE SEQUENCE [LARGE SCALE GENOMIC DNA]</scope>
    <source>
        <strain evidence="9">ATCC 38327</strain>
    </source>
</reference>
<dbReference type="GO" id="GO:0004109">
    <property type="term" value="F:coproporphyrinogen oxidase activity"/>
    <property type="evidence" value="ECO:0007669"/>
    <property type="project" value="UniProtKB-EC"/>
</dbReference>
<dbReference type="Proteomes" id="UP000054350">
    <property type="component" value="Unassembled WGS sequence"/>
</dbReference>
<keyword evidence="9" id="KW-1185">Reference proteome</keyword>
<comment type="pathway">
    <text evidence="1">Porphyrin-containing compound metabolism; protoporphyrin-IX biosynthesis; protoporphyrinogen-IX from coproporphyrinogen-III (O2 route): step 1/1.</text>
</comment>
<evidence type="ECO:0000313" key="9">
    <source>
        <dbReference type="Proteomes" id="UP000054350"/>
    </source>
</evidence>
<comment type="similarity">
    <text evidence="2">Belongs to the aerobic coproporphyrinogen-III oxidase family.</text>
</comment>
<dbReference type="PANTHER" id="PTHR10755:SF0">
    <property type="entry name" value="OXYGEN-DEPENDENT COPROPORPHYRINOGEN-III OXIDASE, MITOCHONDRIAL"/>
    <property type="match status" value="1"/>
</dbReference>
<evidence type="ECO:0000313" key="8">
    <source>
        <dbReference type="EMBL" id="KNE69469.1"/>
    </source>
</evidence>
<dbReference type="eggNOG" id="KOG1518">
    <property type="taxonomic scope" value="Eukaryota"/>
</dbReference>
<dbReference type="OMA" id="CVNQYNK"/>
<sequence length="456" mass="49698">MSSILAQTATRRAPRAVGQATRRTAAAARYHASTGARASRSKLAASGASGAAAVAGALWWWSTSTSSLVENLIPAAECKAGPIKVATDAVDLRPLGLDFAHRGNTTFKSPVIMDTSKPMGERMAAYVKELQNEIVGALEELEQAEAPSCKGAKFERDAWTRTDGNGGGMSCVLAGGRVFEKAGVMVTVMESKMSPAGVAQMRARGRDFGDIPKDAHVPFFAAGISIVIHPNNPHAPTAHMNYRYFEVRDPKSNKPVAWWFGGGADLTPTFLDANDAAHFHAQLKAPCDRSLGKHAYPALKEWCDEYFYLPHRKETRGVGGIFFDDLDTDSPHAPKGATKEQLFAFVRDAGRAFVPAYAPTVARHMRQPYTAAEKRWQQLRRGRYVEFNLVLDRGTKFGLMTPNARIESILVSLPETARWEELPTRPWPGRPEGAHSSTWLQDAARIGLNVGIGCRP</sequence>
<dbReference type="InterPro" id="IPR018375">
    <property type="entry name" value="Coprogen_oxidase_CS"/>
</dbReference>
<accession>A0A0L0T4M2</accession>
<dbReference type="UniPathway" id="UPA00251">
    <property type="reaction ID" value="UER00322"/>
</dbReference>
<keyword evidence="6" id="KW-0627">Porphyrin biosynthesis</keyword>
<dbReference type="EC" id="1.3.3.3" evidence="4"/>
<organism evidence="8 9">
    <name type="scientific">Allomyces macrogynus (strain ATCC 38327)</name>
    <name type="common">Allomyces javanicus var. macrogynus</name>
    <dbReference type="NCBI Taxonomy" id="578462"/>
    <lineage>
        <taxon>Eukaryota</taxon>
        <taxon>Fungi</taxon>
        <taxon>Fungi incertae sedis</taxon>
        <taxon>Blastocladiomycota</taxon>
        <taxon>Blastocladiomycetes</taxon>
        <taxon>Blastocladiales</taxon>
        <taxon>Blastocladiaceae</taxon>
        <taxon>Allomyces</taxon>
    </lineage>
</organism>
<dbReference type="AlphaFoldDB" id="A0A0L0T4M2"/>
<keyword evidence="5" id="KW-0560">Oxidoreductase</keyword>
<dbReference type="InterPro" id="IPR001260">
    <property type="entry name" value="Coprogen_oxidase_aer"/>
</dbReference>
<evidence type="ECO:0000256" key="3">
    <source>
        <dbReference type="ARBA" id="ARBA00011738"/>
    </source>
</evidence>
<protein>
    <recommendedName>
        <fullName evidence="4">coproporphyrinogen oxidase</fullName>
        <ecNumber evidence="4">1.3.3.3</ecNumber>
    </recommendedName>
</protein>
<dbReference type="GO" id="GO:0006782">
    <property type="term" value="P:protoporphyrinogen IX biosynthetic process"/>
    <property type="evidence" value="ECO:0007669"/>
    <property type="project" value="UniProtKB-UniPathway"/>
</dbReference>
<name>A0A0L0T4M2_ALLM3</name>
<dbReference type="SUPFAM" id="SSF102886">
    <property type="entry name" value="Coproporphyrinogen III oxidase"/>
    <property type="match status" value="1"/>
</dbReference>
<dbReference type="PRINTS" id="PR00073">
    <property type="entry name" value="COPRGNOXDASE"/>
</dbReference>
<reference evidence="8 9" key="1">
    <citation type="submission" date="2009-11" db="EMBL/GenBank/DDBJ databases">
        <title>Annotation of Allomyces macrogynus ATCC 38327.</title>
        <authorList>
            <consortium name="The Broad Institute Genome Sequencing Platform"/>
            <person name="Russ C."/>
            <person name="Cuomo C."/>
            <person name="Burger G."/>
            <person name="Gray M.W."/>
            <person name="Holland P.W.H."/>
            <person name="King N."/>
            <person name="Lang F.B.F."/>
            <person name="Roger A.J."/>
            <person name="Ruiz-Trillo I."/>
            <person name="Young S.K."/>
            <person name="Zeng Q."/>
            <person name="Gargeya S."/>
            <person name="Fitzgerald M."/>
            <person name="Haas B."/>
            <person name="Abouelleil A."/>
            <person name="Alvarado L."/>
            <person name="Arachchi H.M."/>
            <person name="Berlin A."/>
            <person name="Chapman S.B."/>
            <person name="Gearin G."/>
            <person name="Goldberg J."/>
            <person name="Griggs A."/>
            <person name="Gujja S."/>
            <person name="Hansen M."/>
            <person name="Heiman D."/>
            <person name="Howarth C."/>
            <person name="Larimer J."/>
            <person name="Lui A."/>
            <person name="MacDonald P.J.P."/>
            <person name="McCowen C."/>
            <person name="Montmayeur A."/>
            <person name="Murphy C."/>
            <person name="Neiman D."/>
            <person name="Pearson M."/>
            <person name="Priest M."/>
            <person name="Roberts A."/>
            <person name="Saif S."/>
            <person name="Shea T."/>
            <person name="Sisk P."/>
            <person name="Stolte C."/>
            <person name="Sykes S."/>
            <person name="Wortman J."/>
            <person name="Nusbaum C."/>
            <person name="Birren B."/>
        </authorList>
    </citation>
    <scope>NUCLEOTIDE SEQUENCE [LARGE SCALE GENOMIC DNA]</scope>
    <source>
        <strain evidence="8 9">ATCC 38327</strain>
    </source>
</reference>
<feature type="region of interest" description="Disordered" evidence="7">
    <location>
        <begin position="1"/>
        <end position="23"/>
    </location>
</feature>
<proteinExistence type="inferred from homology"/>
<evidence type="ECO:0000256" key="1">
    <source>
        <dbReference type="ARBA" id="ARBA00005168"/>
    </source>
</evidence>
<evidence type="ECO:0000256" key="2">
    <source>
        <dbReference type="ARBA" id="ARBA00010644"/>
    </source>
</evidence>
<dbReference type="GO" id="GO:0005737">
    <property type="term" value="C:cytoplasm"/>
    <property type="evidence" value="ECO:0007669"/>
    <property type="project" value="TreeGrafter"/>
</dbReference>
<dbReference type="PROSITE" id="PS01021">
    <property type="entry name" value="COPROGEN_OXIDASE"/>
    <property type="match status" value="1"/>
</dbReference>
<evidence type="ECO:0000256" key="7">
    <source>
        <dbReference type="SAM" id="MobiDB-lite"/>
    </source>
</evidence>
<dbReference type="EMBL" id="GG745361">
    <property type="protein sequence ID" value="KNE69469.1"/>
    <property type="molecule type" value="Genomic_DNA"/>
</dbReference>
<dbReference type="NCBIfam" id="NF003727">
    <property type="entry name" value="PRK05330.1"/>
    <property type="match status" value="1"/>
</dbReference>
<dbReference type="Pfam" id="PF01218">
    <property type="entry name" value="Coprogen_oxidas"/>
    <property type="match status" value="1"/>
</dbReference>
<gene>
    <name evidence="8" type="ORF">AMAG_14040</name>
</gene>
<feature type="compositionally biased region" description="Polar residues" evidence="7">
    <location>
        <begin position="1"/>
        <end position="10"/>
    </location>
</feature>
<dbReference type="PANTHER" id="PTHR10755">
    <property type="entry name" value="COPROPORPHYRINOGEN III OXIDASE, MITOCHONDRIAL"/>
    <property type="match status" value="1"/>
</dbReference>
<dbReference type="STRING" id="578462.A0A0L0T4M2"/>
<comment type="subunit">
    <text evidence="3">Homodimer.</text>
</comment>
<dbReference type="InterPro" id="IPR036406">
    <property type="entry name" value="Coprogen_oxidase_aer_sf"/>
</dbReference>